<accession>A0A0G0HGA0</accession>
<reference evidence="2 3" key="1">
    <citation type="journal article" date="2015" name="Nature">
        <title>rRNA introns, odd ribosomes, and small enigmatic genomes across a large radiation of phyla.</title>
        <authorList>
            <person name="Brown C.T."/>
            <person name="Hug L.A."/>
            <person name="Thomas B.C."/>
            <person name="Sharon I."/>
            <person name="Castelle C.J."/>
            <person name="Singh A."/>
            <person name="Wilkins M.J."/>
            <person name="Williams K.H."/>
            <person name="Banfield J.F."/>
        </authorList>
    </citation>
    <scope>NUCLEOTIDE SEQUENCE [LARGE SCALE GENOMIC DNA]</scope>
</reference>
<evidence type="ECO:0008006" key="4">
    <source>
        <dbReference type="Google" id="ProtNLM"/>
    </source>
</evidence>
<evidence type="ECO:0000313" key="3">
    <source>
        <dbReference type="Proteomes" id="UP000034333"/>
    </source>
</evidence>
<keyword evidence="1" id="KW-1133">Transmembrane helix</keyword>
<evidence type="ECO:0000256" key="1">
    <source>
        <dbReference type="SAM" id="Phobius"/>
    </source>
</evidence>
<sequence length="236" mass="27292">MKRFELIFTFLQLPLDYLMLVLAGFTAYSLRFSDLITSIRPVLFNLSWNSYWPMVLGVAAGWIVIFIFSNLYTINPNRKFAAEFTRIILACSTGFAAITIYVFFTLQKFDSRFLVLVGWIIAMIFIIVERMLLRGIKALLYRAGIGLRKVIIIGNQTISQKLQETFLSKSYLGYKVSGIYEHFDKNTSTAILETKPDEILFTDPRANEEEVLKAIDFTNEHHIVFRYSADLFSTWI</sequence>
<dbReference type="Pfam" id="PF13727">
    <property type="entry name" value="CoA_binding_3"/>
    <property type="match status" value="1"/>
</dbReference>
<keyword evidence="1" id="KW-0812">Transmembrane</keyword>
<feature type="transmembrane region" description="Helical" evidence="1">
    <location>
        <begin position="84"/>
        <end position="107"/>
    </location>
</feature>
<dbReference type="Proteomes" id="UP000034333">
    <property type="component" value="Unassembled WGS sequence"/>
</dbReference>
<comment type="caution">
    <text evidence="2">The sequence shown here is derived from an EMBL/GenBank/DDBJ whole genome shotgun (WGS) entry which is preliminary data.</text>
</comment>
<protein>
    <recommendedName>
        <fullName evidence="4">Undecaprenyl-phosphate glucose phosphotransferase</fullName>
    </recommendedName>
</protein>
<dbReference type="AlphaFoldDB" id="A0A0G0HGA0"/>
<feature type="transmembrane region" description="Helical" evidence="1">
    <location>
        <begin position="50"/>
        <end position="72"/>
    </location>
</feature>
<gene>
    <name evidence="2" type="ORF">US58_C0003G0010</name>
</gene>
<proteinExistence type="predicted"/>
<feature type="transmembrane region" description="Helical" evidence="1">
    <location>
        <begin position="113"/>
        <end position="133"/>
    </location>
</feature>
<dbReference type="EMBL" id="LBTN01000003">
    <property type="protein sequence ID" value="KKQ41227.1"/>
    <property type="molecule type" value="Genomic_DNA"/>
</dbReference>
<name>A0A0G0HGA0_9BACT</name>
<organism evidence="2 3">
    <name type="scientific">Candidatus Magasanikbacteria bacterium GW2011_GWA2_37_8</name>
    <dbReference type="NCBI Taxonomy" id="1619036"/>
    <lineage>
        <taxon>Bacteria</taxon>
        <taxon>Candidatus Magasanikiibacteriota</taxon>
    </lineage>
</organism>
<feature type="transmembrane region" description="Helical" evidence="1">
    <location>
        <begin position="7"/>
        <end position="30"/>
    </location>
</feature>
<evidence type="ECO:0000313" key="2">
    <source>
        <dbReference type="EMBL" id="KKQ41227.1"/>
    </source>
</evidence>
<dbReference type="STRING" id="1619036.US58_C0003G0010"/>
<keyword evidence="1" id="KW-0472">Membrane</keyword>